<sequence>MGEHLAVLCLGSGRQTRELAAAGAGIGFTVDCAHVREDERDWQPRDVEAVHADALQAIRELSRPPDAVVNFGRATVPDGIRRIAEVMERLRDSGAVPAHTRLVGPPSRAAKVWGDKALIARSMRELDLPIASTVRVATDETGNGAPGIAFPFVVKVVDLTGGSGMRYVEDATAFDEAVRHLAKLERPLIACEFLAGDEVSVDLLRLGTETLVYPPGFKRATDRMLTHADHKIKVNGAVREVPAFTSDVLRIAEAFDLQGFFSLEAVVTSVDPLEWRILEGATRVTNNIHMQDASLGIDSFAAVLRYVAGLEWRPADERLGLALSIPVYRHLGRRSVDALAPLDWVRQVKVDDLSEMPDSSDSRHRLTVKMAVEDLDRQLAVLAEATGDDALAGRVRSEIARVEDVYGGR</sequence>
<dbReference type="Gene3D" id="3.30.470.20">
    <property type="entry name" value="ATP-grasp fold, B domain"/>
    <property type="match status" value="1"/>
</dbReference>
<comment type="caution">
    <text evidence="3">The sequence shown here is derived from an EMBL/GenBank/DDBJ whole genome shotgun (WGS) entry which is preliminary data.</text>
</comment>
<gene>
    <name evidence="3" type="ORF">FAB82_20300</name>
</gene>
<keyword evidence="1" id="KW-0067">ATP-binding</keyword>
<organism evidence="3 4">
    <name type="scientific">Glycomyces buryatensis</name>
    <dbReference type="NCBI Taxonomy" id="2570927"/>
    <lineage>
        <taxon>Bacteria</taxon>
        <taxon>Bacillati</taxon>
        <taxon>Actinomycetota</taxon>
        <taxon>Actinomycetes</taxon>
        <taxon>Glycomycetales</taxon>
        <taxon>Glycomycetaceae</taxon>
        <taxon>Glycomyces</taxon>
    </lineage>
</organism>
<dbReference type="PROSITE" id="PS50975">
    <property type="entry name" value="ATP_GRASP"/>
    <property type="match status" value="1"/>
</dbReference>
<dbReference type="Proteomes" id="UP000308760">
    <property type="component" value="Unassembled WGS sequence"/>
</dbReference>
<reference evidence="3 4" key="2">
    <citation type="submission" date="2019-05" db="EMBL/GenBank/DDBJ databases">
        <title>Glycomyces buryatensis sp. nov.</title>
        <authorList>
            <person name="Nikitina E."/>
        </authorList>
    </citation>
    <scope>NUCLEOTIDE SEQUENCE [LARGE SCALE GENOMIC DNA]</scope>
    <source>
        <strain evidence="3 4">18</strain>
    </source>
</reference>
<feature type="domain" description="ATP-grasp" evidence="2">
    <location>
        <begin position="120"/>
        <end position="308"/>
    </location>
</feature>
<reference evidence="4" key="1">
    <citation type="submission" date="2019-04" db="EMBL/GenBank/DDBJ databases">
        <title>Nocardioides xinjiangensis sp. nov.</title>
        <authorList>
            <person name="Liu S."/>
        </authorList>
    </citation>
    <scope>NUCLEOTIDE SEQUENCE [LARGE SCALE GENOMIC DNA]</scope>
    <source>
        <strain evidence="4">18</strain>
    </source>
</reference>
<proteinExistence type="predicted"/>
<dbReference type="EMBL" id="STGY01000069">
    <property type="protein sequence ID" value="THV37621.1"/>
    <property type="molecule type" value="Genomic_DNA"/>
</dbReference>
<keyword evidence="4" id="KW-1185">Reference proteome</keyword>
<evidence type="ECO:0000313" key="4">
    <source>
        <dbReference type="Proteomes" id="UP000308760"/>
    </source>
</evidence>
<dbReference type="GO" id="GO:0046872">
    <property type="term" value="F:metal ion binding"/>
    <property type="evidence" value="ECO:0007669"/>
    <property type="project" value="InterPro"/>
</dbReference>
<name>A0A4S8Q3A9_9ACTN</name>
<protein>
    <recommendedName>
        <fullName evidence="2">ATP-grasp domain-containing protein</fullName>
    </recommendedName>
</protein>
<accession>A0A4S8Q3A9</accession>
<keyword evidence="1" id="KW-0547">Nucleotide-binding</keyword>
<dbReference type="InterPro" id="IPR011761">
    <property type="entry name" value="ATP-grasp"/>
</dbReference>
<evidence type="ECO:0000313" key="3">
    <source>
        <dbReference type="EMBL" id="THV37621.1"/>
    </source>
</evidence>
<dbReference type="RefSeq" id="WP_136536381.1">
    <property type="nucleotide sequence ID" value="NZ_STGY01000069.1"/>
</dbReference>
<dbReference type="SUPFAM" id="SSF56059">
    <property type="entry name" value="Glutathione synthetase ATP-binding domain-like"/>
    <property type="match status" value="1"/>
</dbReference>
<evidence type="ECO:0000256" key="1">
    <source>
        <dbReference type="PROSITE-ProRule" id="PRU00409"/>
    </source>
</evidence>
<dbReference type="GO" id="GO:0005524">
    <property type="term" value="F:ATP binding"/>
    <property type="evidence" value="ECO:0007669"/>
    <property type="project" value="UniProtKB-UniRule"/>
</dbReference>
<dbReference type="AlphaFoldDB" id="A0A4S8Q3A9"/>
<evidence type="ECO:0000259" key="2">
    <source>
        <dbReference type="PROSITE" id="PS50975"/>
    </source>
</evidence>